<name>A0A8S5TIN0_9CAUD</name>
<accession>A0A8S5TIN0</accession>
<proteinExistence type="predicted"/>
<evidence type="ECO:0000313" key="1">
    <source>
        <dbReference type="EMBL" id="DAF62992.1"/>
    </source>
</evidence>
<organism evidence="1">
    <name type="scientific">Siphoviridae sp. ctDDY10</name>
    <dbReference type="NCBI Taxonomy" id="2827810"/>
    <lineage>
        <taxon>Viruses</taxon>
        <taxon>Duplodnaviria</taxon>
        <taxon>Heunggongvirae</taxon>
        <taxon>Uroviricota</taxon>
        <taxon>Caudoviricetes</taxon>
    </lineage>
</organism>
<sequence length="109" mass="12099">MPVRAAWLAAIMDSLHHAPPGSVPALTPLLLPAANGGYVRWYPAVRPCCPFARLAACIAAPCCEQLRRPGQRQRPLFSLRVMMIPPHPRIKCKTLSAPEKTSRQVFKKF</sequence>
<dbReference type="EMBL" id="BK032831">
    <property type="protein sequence ID" value="DAF62992.1"/>
    <property type="molecule type" value="Genomic_DNA"/>
</dbReference>
<reference evidence="1" key="1">
    <citation type="journal article" date="2021" name="Proc. Natl. Acad. Sci. U.S.A.">
        <title>A Catalog of Tens of Thousands of Viruses from Human Metagenomes Reveals Hidden Associations with Chronic Diseases.</title>
        <authorList>
            <person name="Tisza M.J."/>
            <person name="Buck C.B."/>
        </authorList>
    </citation>
    <scope>NUCLEOTIDE SEQUENCE</scope>
    <source>
        <strain evidence="1">CtDDY10</strain>
    </source>
</reference>
<protein>
    <submittedName>
        <fullName evidence="1">Uncharacterized protein</fullName>
    </submittedName>
</protein>